<comment type="similarity">
    <text evidence="2">Belongs to the bacterial diacylglycerol kinase family.</text>
</comment>
<keyword evidence="5" id="KW-0808">Transferase</keyword>
<evidence type="ECO:0000256" key="5">
    <source>
        <dbReference type="ARBA" id="ARBA00022679"/>
    </source>
</evidence>
<evidence type="ECO:0000256" key="17">
    <source>
        <dbReference type="PIRSR" id="PIRSR600829-3"/>
    </source>
</evidence>
<feature type="active site" description="Proton acceptor" evidence="15">
    <location>
        <position position="74"/>
    </location>
</feature>
<feature type="binding site" evidence="17">
    <location>
        <position position="81"/>
    </location>
    <ligand>
        <name>ATP</name>
        <dbReference type="ChEBI" id="CHEBI:30616"/>
    </ligand>
</feature>
<accession>A0A1H9S6P9</accession>
<feature type="transmembrane region" description="Helical" evidence="19">
    <location>
        <begin position="36"/>
        <end position="55"/>
    </location>
</feature>
<dbReference type="GO" id="GO:0005886">
    <property type="term" value="C:plasma membrane"/>
    <property type="evidence" value="ECO:0007669"/>
    <property type="project" value="UniProtKB-SubCell"/>
</dbReference>
<feature type="binding site" evidence="16">
    <location>
        <position position="14"/>
    </location>
    <ligand>
        <name>substrate</name>
    </ligand>
</feature>
<evidence type="ECO:0000256" key="12">
    <source>
        <dbReference type="ARBA" id="ARBA00023136"/>
    </source>
</evidence>
<evidence type="ECO:0000256" key="9">
    <source>
        <dbReference type="ARBA" id="ARBA00022840"/>
    </source>
</evidence>
<keyword evidence="18" id="KW-0479">Metal-binding</keyword>
<dbReference type="InterPro" id="IPR033717">
    <property type="entry name" value="UDPK"/>
</dbReference>
<dbReference type="PANTHER" id="PTHR34299">
    <property type="entry name" value="DIACYLGLYCEROL KINASE"/>
    <property type="match status" value="1"/>
</dbReference>
<dbReference type="GO" id="GO:0046872">
    <property type="term" value="F:metal ion binding"/>
    <property type="evidence" value="ECO:0007669"/>
    <property type="project" value="UniProtKB-KW"/>
</dbReference>
<dbReference type="InterPro" id="IPR000829">
    <property type="entry name" value="DAGK"/>
</dbReference>
<dbReference type="GO" id="GO:0005524">
    <property type="term" value="F:ATP binding"/>
    <property type="evidence" value="ECO:0007669"/>
    <property type="project" value="UniProtKB-KW"/>
</dbReference>
<evidence type="ECO:0000256" key="4">
    <source>
        <dbReference type="ARBA" id="ARBA00022516"/>
    </source>
</evidence>
<protein>
    <submittedName>
        <fullName evidence="20">Undecaprenol kinase</fullName>
    </submittedName>
</protein>
<evidence type="ECO:0000256" key="14">
    <source>
        <dbReference type="ARBA" id="ARBA00023264"/>
    </source>
</evidence>
<keyword evidence="4" id="KW-0444">Lipid biosynthesis</keyword>
<feature type="binding site" evidence="18">
    <location>
        <position position="33"/>
    </location>
    <ligand>
        <name>a divalent metal cation</name>
        <dbReference type="ChEBI" id="CHEBI:60240"/>
    </ligand>
</feature>
<keyword evidence="8 20" id="KW-0418">Kinase</keyword>
<keyword evidence="3" id="KW-1003">Cell membrane</keyword>
<dbReference type="GO" id="GO:0016301">
    <property type="term" value="F:kinase activity"/>
    <property type="evidence" value="ECO:0007669"/>
    <property type="project" value="UniProtKB-KW"/>
</dbReference>
<evidence type="ECO:0000256" key="19">
    <source>
        <dbReference type="SAM" id="Phobius"/>
    </source>
</evidence>
<evidence type="ECO:0000256" key="1">
    <source>
        <dbReference type="ARBA" id="ARBA00004651"/>
    </source>
</evidence>
<feature type="binding site" evidence="17">
    <location>
        <position position="21"/>
    </location>
    <ligand>
        <name>ATP</name>
        <dbReference type="ChEBI" id="CHEBI:30616"/>
    </ligand>
</feature>
<keyword evidence="6 19" id="KW-0812">Transmembrane</keyword>
<evidence type="ECO:0000256" key="2">
    <source>
        <dbReference type="ARBA" id="ARBA00005967"/>
    </source>
</evidence>
<feature type="binding site" evidence="16">
    <location>
        <begin position="52"/>
        <end position="55"/>
    </location>
    <ligand>
        <name>substrate</name>
    </ligand>
</feature>
<evidence type="ECO:0000256" key="8">
    <source>
        <dbReference type="ARBA" id="ARBA00022777"/>
    </source>
</evidence>
<feature type="binding site" evidence="17">
    <location>
        <position position="14"/>
    </location>
    <ligand>
        <name>ATP</name>
        <dbReference type="ChEBI" id="CHEBI:30616"/>
    </ligand>
</feature>
<evidence type="ECO:0000256" key="6">
    <source>
        <dbReference type="ARBA" id="ARBA00022692"/>
    </source>
</evidence>
<keyword evidence="9 17" id="KW-0067">ATP-binding</keyword>
<proteinExistence type="inferred from homology"/>
<dbReference type="STRING" id="1464123.SAMN05444126_10666"/>
<reference evidence="21" key="1">
    <citation type="submission" date="2016-10" db="EMBL/GenBank/DDBJ databases">
        <authorList>
            <person name="de Groot N.N."/>
        </authorList>
    </citation>
    <scope>NUCLEOTIDE SEQUENCE [LARGE SCALE GENOMIC DNA]</scope>
    <source>
        <strain evidence="21">10nlg</strain>
    </source>
</reference>
<comment type="subcellular location">
    <subcellularLocation>
        <location evidence="1">Cell membrane</location>
        <topology evidence="1">Multi-pass membrane protein</topology>
    </subcellularLocation>
</comment>
<gene>
    <name evidence="20" type="ORF">SAMN05444126_10666</name>
</gene>
<dbReference type="CDD" id="cd14265">
    <property type="entry name" value="UDPK_IM_like"/>
    <property type="match status" value="1"/>
</dbReference>
<evidence type="ECO:0000313" key="21">
    <source>
        <dbReference type="Proteomes" id="UP000199318"/>
    </source>
</evidence>
<feature type="binding site" evidence="18">
    <location>
        <position position="81"/>
    </location>
    <ligand>
        <name>a divalent metal cation</name>
        <dbReference type="ChEBI" id="CHEBI:60240"/>
    </ligand>
</feature>
<dbReference type="InterPro" id="IPR036945">
    <property type="entry name" value="DAGK_sf"/>
</dbReference>
<evidence type="ECO:0000256" key="18">
    <source>
        <dbReference type="PIRSR" id="PIRSR600829-4"/>
    </source>
</evidence>
<keyword evidence="21" id="KW-1185">Reference proteome</keyword>
<dbReference type="AlphaFoldDB" id="A0A1H9S6P9"/>
<feature type="binding site" evidence="16">
    <location>
        <begin position="27"/>
        <end position="30"/>
    </location>
    <ligand>
        <name>substrate</name>
    </ligand>
</feature>
<evidence type="ECO:0000256" key="16">
    <source>
        <dbReference type="PIRSR" id="PIRSR600829-2"/>
    </source>
</evidence>
<organism evidence="20 21">
    <name type="scientific">Salisediminibacterium halotolerans</name>
    <dbReference type="NCBI Taxonomy" id="517425"/>
    <lineage>
        <taxon>Bacteria</taxon>
        <taxon>Bacillati</taxon>
        <taxon>Bacillota</taxon>
        <taxon>Bacilli</taxon>
        <taxon>Bacillales</taxon>
        <taxon>Bacillaceae</taxon>
        <taxon>Salisediminibacterium</taxon>
    </lineage>
</organism>
<dbReference type="Gene3D" id="1.10.287.3610">
    <property type="match status" value="1"/>
</dbReference>
<sequence>MASKNKQSFVSWNRLKSSFQYAASGIRQTWRSEQNFRIHTVFSLVVVLAAQWLNVPLIEQVLLLIVIGLVLGLELINTAIEHVVDLTVQSYDDRAKVIKDAAAGSVFVFSLLAVAVGTMIFLPRILAQIF</sequence>
<evidence type="ECO:0000256" key="7">
    <source>
        <dbReference type="ARBA" id="ARBA00022741"/>
    </source>
</evidence>
<dbReference type="GO" id="GO:0008654">
    <property type="term" value="P:phospholipid biosynthetic process"/>
    <property type="evidence" value="ECO:0007669"/>
    <property type="project" value="UniProtKB-KW"/>
</dbReference>
<dbReference type="OrthoDB" id="9789934at2"/>
<evidence type="ECO:0000256" key="11">
    <source>
        <dbReference type="ARBA" id="ARBA00023098"/>
    </source>
</evidence>
<evidence type="ECO:0000256" key="3">
    <source>
        <dbReference type="ARBA" id="ARBA00022475"/>
    </source>
</evidence>
<dbReference type="PANTHER" id="PTHR34299:SF1">
    <property type="entry name" value="DIACYLGLYCEROL KINASE"/>
    <property type="match status" value="1"/>
</dbReference>
<dbReference type="Pfam" id="PF01219">
    <property type="entry name" value="DAGK_prokar"/>
    <property type="match status" value="1"/>
</dbReference>
<feature type="binding site" evidence="17">
    <location>
        <position position="33"/>
    </location>
    <ligand>
        <name>ATP</name>
        <dbReference type="ChEBI" id="CHEBI:30616"/>
    </ligand>
</feature>
<name>A0A1H9S6P9_9BACI</name>
<evidence type="ECO:0000256" key="15">
    <source>
        <dbReference type="PIRSR" id="PIRSR600829-1"/>
    </source>
</evidence>
<keyword evidence="14" id="KW-1208">Phospholipid metabolism</keyword>
<dbReference type="RefSeq" id="WP_093072360.1">
    <property type="nucleotide sequence ID" value="NZ_FOGV01000006.1"/>
</dbReference>
<dbReference type="EMBL" id="FOGV01000006">
    <property type="protein sequence ID" value="SER80641.1"/>
    <property type="molecule type" value="Genomic_DNA"/>
</dbReference>
<keyword evidence="10 19" id="KW-1133">Transmembrane helix</keyword>
<feature type="binding site" evidence="17">
    <location>
        <begin position="99"/>
        <end position="100"/>
    </location>
    <ligand>
        <name>ATP</name>
        <dbReference type="ChEBI" id="CHEBI:30616"/>
    </ligand>
</feature>
<keyword evidence="7 17" id="KW-0547">Nucleotide-binding</keyword>
<evidence type="ECO:0000313" key="20">
    <source>
        <dbReference type="EMBL" id="SER80641.1"/>
    </source>
</evidence>
<feature type="binding site" evidence="16">
    <location>
        <position position="74"/>
    </location>
    <ligand>
        <name>substrate</name>
    </ligand>
</feature>
<evidence type="ECO:0000256" key="13">
    <source>
        <dbReference type="ARBA" id="ARBA00023209"/>
    </source>
</evidence>
<keyword evidence="13" id="KW-0594">Phospholipid biosynthesis</keyword>
<comment type="caution">
    <text evidence="20">The sequence shown here is derived from an EMBL/GenBank/DDBJ whole genome shotgun (WGS) entry which is preliminary data.</text>
</comment>
<keyword evidence="12 19" id="KW-0472">Membrane</keyword>
<dbReference type="Proteomes" id="UP000199318">
    <property type="component" value="Unassembled WGS sequence"/>
</dbReference>
<keyword evidence="11" id="KW-0443">Lipid metabolism</keyword>
<dbReference type="PROSITE" id="PS01069">
    <property type="entry name" value="DAGK_PROKAR"/>
    <property type="match status" value="1"/>
</dbReference>
<evidence type="ECO:0000256" key="10">
    <source>
        <dbReference type="ARBA" id="ARBA00022989"/>
    </source>
</evidence>
<feature type="transmembrane region" description="Helical" evidence="19">
    <location>
        <begin position="101"/>
        <end position="122"/>
    </location>
</feature>
<comment type="cofactor">
    <cofactor evidence="18">
        <name>Mg(2+)</name>
        <dbReference type="ChEBI" id="CHEBI:18420"/>
    </cofactor>
    <text evidence="18">Mn(2+), Zn(2+), Cd(2+) and Co(2+) support activity to lesser extents.</text>
</comment>
<keyword evidence="18" id="KW-0460">Magnesium</keyword>
<feature type="transmembrane region" description="Helical" evidence="19">
    <location>
        <begin position="61"/>
        <end position="80"/>
    </location>
</feature>